<dbReference type="Pfam" id="PF02355">
    <property type="entry name" value="SecD_SecF_C"/>
    <property type="match status" value="1"/>
</dbReference>
<feature type="transmembrane region" description="Helical" evidence="9">
    <location>
        <begin position="188"/>
        <end position="209"/>
    </location>
</feature>
<comment type="similarity">
    <text evidence="9">Belongs to the SecD/SecF family. SecF subfamily.</text>
</comment>
<evidence type="ECO:0000256" key="6">
    <source>
        <dbReference type="ARBA" id="ARBA00022989"/>
    </source>
</evidence>
<keyword evidence="8 9" id="KW-0472">Membrane</keyword>
<comment type="function">
    <text evidence="9">Part of the Sec protein translocase complex. Interacts with the SecYEG preprotein conducting channel. SecDF uses the proton motive force (PMF) to complete protein translocation after the ATP-dependent function of SecA.</text>
</comment>
<evidence type="ECO:0000256" key="5">
    <source>
        <dbReference type="ARBA" id="ARBA00022927"/>
    </source>
</evidence>
<evidence type="ECO:0000313" key="12">
    <source>
        <dbReference type="EMBL" id="KAA9008734.1"/>
    </source>
</evidence>
<feature type="domain" description="Protein export membrane protein SecD/SecF C-terminal" evidence="11">
    <location>
        <begin position="107"/>
        <end position="290"/>
    </location>
</feature>
<sequence>MILSLIRRKAPAGATRYPFSRWSPLGLAVSAFLILATLVSLGLGGLNLSADFSGGTVVQARGEAQWDLTALRSDLAAAGIDDASVQSLDDGQTVLIRTRESGSGATEAITSALGPEARVLDAATVGPKVSAELLRSGLLSCLAAVTAIGAYIWIRFDARFALSAFLTTFHDTALMVGFFAVTRISFDLTSVAAILLIAGYSINDTVVVFDRLREVFGKRPDLPLRDAVDEAVTTTLRRTLMTSATTLATALSLLIFGGPVLFGFAAAVTFGLLLGTLSSIFVAAPLLLHLPGGLSGRARAEDGAPASDHSMIGSASGSDSSSASGSGTVSISGAGARSSKA</sequence>
<dbReference type="AlphaFoldDB" id="A0A5J5GMJ0"/>
<feature type="compositionally biased region" description="Low complexity" evidence="10">
    <location>
        <begin position="313"/>
        <end position="341"/>
    </location>
</feature>
<dbReference type="PANTHER" id="PTHR30081:SF8">
    <property type="entry name" value="PROTEIN TRANSLOCASE SUBUNIT SECF"/>
    <property type="match status" value="1"/>
</dbReference>
<dbReference type="InterPro" id="IPR022645">
    <property type="entry name" value="SecD/SecF_bac"/>
</dbReference>
<feature type="transmembrane region" description="Helical" evidence="9">
    <location>
        <begin position="160"/>
        <end position="182"/>
    </location>
</feature>
<dbReference type="GO" id="GO:0005886">
    <property type="term" value="C:plasma membrane"/>
    <property type="evidence" value="ECO:0007669"/>
    <property type="project" value="UniProtKB-SubCell"/>
</dbReference>
<evidence type="ECO:0000256" key="9">
    <source>
        <dbReference type="HAMAP-Rule" id="MF_01464"/>
    </source>
</evidence>
<keyword evidence="3 9" id="KW-1003">Cell membrane</keyword>
<comment type="subcellular location">
    <subcellularLocation>
        <location evidence="1 9">Cell membrane</location>
        <topology evidence="1 9">Multi-pass membrane protein</topology>
    </subcellularLocation>
</comment>
<keyword evidence="5 9" id="KW-0653">Protein transport</keyword>
<comment type="caution">
    <text evidence="12">The sequence shown here is derived from an EMBL/GenBank/DDBJ whole genome shotgun (WGS) entry which is preliminary data.</text>
</comment>
<comment type="subunit">
    <text evidence="9">Forms a complex with SecD. Part of the essential Sec protein translocation apparatus which comprises SecA, SecYEG and auxiliary proteins SecDF-YajC and YidC.</text>
</comment>
<evidence type="ECO:0000256" key="3">
    <source>
        <dbReference type="ARBA" id="ARBA00022475"/>
    </source>
</evidence>
<dbReference type="EMBL" id="VYQE01000002">
    <property type="protein sequence ID" value="KAA9008734.1"/>
    <property type="molecule type" value="Genomic_DNA"/>
</dbReference>
<proteinExistence type="inferred from homology"/>
<feature type="transmembrane region" description="Helical" evidence="9">
    <location>
        <begin position="270"/>
        <end position="290"/>
    </location>
</feature>
<dbReference type="NCBIfam" id="TIGR00966">
    <property type="entry name" value="transloc_SecF"/>
    <property type="match status" value="1"/>
</dbReference>
<keyword evidence="13" id="KW-1185">Reference proteome</keyword>
<evidence type="ECO:0000256" key="7">
    <source>
        <dbReference type="ARBA" id="ARBA00023010"/>
    </source>
</evidence>
<keyword evidence="2 9" id="KW-0813">Transport</keyword>
<dbReference type="InterPro" id="IPR005665">
    <property type="entry name" value="SecF_bac"/>
</dbReference>
<dbReference type="InterPro" id="IPR055344">
    <property type="entry name" value="SecD_SecF_C_bact"/>
</dbReference>
<dbReference type="InterPro" id="IPR048634">
    <property type="entry name" value="SecD_SecF_C"/>
</dbReference>
<dbReference type="SUPFAM" id="SSF82866">
    <property type="entry name" value="Multidrug efflux transporter AcrB transmembrane domain"/>
    <property type="match status" value="1"/>
</dbReference>
<dbReference type="GO" id="GO:0043952">
    <property type="term" value="P:protein transport by the Sec complex"/>
    <property type="evidence" value="ECO:0007669"/>
    <property type="project" value="UniProtKB-UniRule"/>
</dbReference>
<feature type="transmembrane region" description="Helical" evidence="9">
    <location>
        <begin position="25"/>
        <end position="46"/>
    </location>
</feature>
<dbReference type="PRINTS" id="PR01755">
    <property type="entry name" value="SECFTRNLCASE"/>
</dbReference>
<evidence type="ECO:0000256" key="10">
    <source>
        <dbReference type="SAM" id="MobiDB-lite"/>
    </source>
</evidence>
<feature type="region of interest" description="Disordered" evidence="10">
    <location>
        <begin position="299"/>
        <end position="341"/>
    </location>
</feature>
<dbReference type="GO" id="GO:0065002">
    <property type="term" value="P:intracellular protein transmembrane transport"/>
    <property type="evidence" value="ECO:0007669"/>
    <property type="project" value="UniProtKB-UniRule"/>
</dbReference>
<evidence type="ECO:0000256" key="2">
    <source>
        <dbReference type="ARBA" id="ARBA00022448"/>
    </source>
</evidence>
<dbReference type="PANTHER" id="PTHR30081">
    <property type="entry name" value="PROTEIN-EXPORT MEMBRANE PROTEIN SEC"/>
    <property type="match status" value="1"/>
</dbReference>
<name>A0A5J5GMJ0_9RHOB</name>
<dbReference type="NCBIfam" id="TIGR00916">
    <property type="entry name" value="2A0604s01"/>
    <property type="match status" value="1"/>
</dbReference>
<reference evidence="12 13" key="1">
    <citation type="submission" date="2019-09" db="EMBL/GenBank/DDBJ databases">
        <authorList>
            <person name="Park J.-S."/>
            <person name="Choi H.-J."/>
        </authorList>
    </citation>
    <scope>NUCLEOTIDE SEQUENCE [LARGE SCALE GENOMIC DNA]</scope>
    <source>
        <strain evidence="12 13">176SS1-4</strain>
    </source>
</reference>
<keyword evidence="6 9" id="KW-1133">Transmembrane helix</keyword>
<feature type="transmembrane region" description="Helical" evidence="9">
    <location>
        <begin position="244"/>
        <end position="264"/>
    </location>
</feature>
<feature type="transmembrane region" description="Helical" evidence="9">
    <location>
        <begin position="133"/>
        <end position="153"/>
    </location>
</feature>
<dbReference type="RefSeq" id="WP_150444267.1">
    <property type="nucleotide sequence ID" value="NZ_VYQE01000002.1"/>
</dbReference>
<dbReference type="HAMAP" id="MF_01464_B">
    <property type="entry name" value="SecF_B"/>
    <property type="match status" value="1"/>
</dbReference>
<dbReference type="InterPro" id="IPR022813">
    <property type="entry name" value="SecD/SecF_arch_bac"/>
</dbReference>
<dbReference type="GO" id="GO:0006605">
    <property type="term" value="P:protein targeting"/>
    <property type="evidence" value="ECO:0007669"/>
    <property type="project" value="UniProtKB-UniRule"/>
</dbReference>
<evidence type="ECO:0000256" key="8">
    <source>
        <dbReference type="ARBA" id="ARBA00023136"/>
    </source>
</evidence>
<gene>
    <name evidence="9 12" type="primary">secF</name>
    <name evidence="12" type="ORF">F3S47_05560</name>
</gene>
<dbReference type="Gene3D" id="1.20.1640.10">
    <property type="entry name" value="Multidrug efflux transporter AcrB transmembrane domain"/>
    <property type="match status" value="1"/>
</dbReference>
<dbReference type="GO" id="GO:0015450">
    <property type="term" value="F:protein-transporting ATPase activity"/>
    <property type="evidence" value="ECO:0007669"/>
    <property type="project" value="InterPro"/>
</dbReference>
<evidence type="ECO:0000256" key="4">
    <source>
        <dbReference type="ARBA" id="ARBA00022692"/>
    </source>
</evidence>
<accession>A0A5J5GMJ0</accession>
<keyword evidence="7 9" id="KW-0811">Translocation</keyword>
<evidence type="ECO:0000256" key="1">
    <source>
        <dbReference type="ARBA" id="ARBA00004651"/>
    </source>
</evidence>
<protein>
    <recommendedName>
        <fullName evidence="9">Protein-export membrane protein SecF</fullName>
    </recommendedName>
</protein>
<organism evidence="12 13">
    <name type="scientific">Histidinibacterium aquaticum</name>
    <dbReference type="NCBI Taxonomy" id="2613962"/>
    <lineage>
        <taxon>Bacteria</taxon>
        <taxon>Pseudomonadati</taxon>
        <taxon>Pseudomonadota</taxon>
        <taxon>Alphaproteobacteria</taxon>
        <taxon>Rhodobacterales</taxon>
        <taxon>Paracoccaceae</taxon>
        <taxon>Histidinibacterium</taxon>
    </lineage>
</organism>
<dbReference type="Proteomes" id="UP000326554">
    <property type="component" value="Unassembled WGS sequence"/>
</dbReference>
<evidence type="ECO:0000259" key="11">
    <source>
        <dbReference type="Pfam" id="PF02355"/>
    </source>
</evidence>
<keyword evidence="4 9" id="KW-0812">Transmembrane</keyword>
<evidence type="ECO:0000313" key="13">
    <source>
        <dbReference type="Proteomes" id="UP000326554"/>
    </source>
</evidence>